<dbReference type="Proteomes" id="UP000006503">
    <property type="component" value="Chromosome"/>
</dbReference>
<dbReference type="KEGG" id="ppx:T1E_0001"/>
<dbReference type="EMBL" id="CP003734">
    <property type="protein sequence ID" value="AFO45860.1"/>
    <property type="molecule type" value="Genomic_DNA"/>
</dbReference>
<dbReference type="HOGENOM" id="CLU_854915_0_0_6"/>
<dbReference type="PATRIC" id="fig|1196325.3.peg.1"/>
<organism evidence="1 2">
    <name type="scientific">Pseudomonas putida (strain DOT-T1E)</name>
    <dbReference type="NCBI Taxonomy" id="1196325"/>
    <lineage>
        <taxon>Bacteria</taxon>
        <taxon>Pseudomonadati</taxon>
        <taxon>Pseudomonadota</taxon>
        <taxon>Gammaproteobacteria</taxon>
        <taxon>Pseudomonadales</taxon>
        <taxon>Pseudomonadaceae</taxon>
        <taxon>Pseudomonas</taxon>
    </lineage>
</organism>
<evidence type="ECO:0000313" key="1">
    <source>
        <dbReference type="EMBL" id="AFO45860.1"/>
    </source>
</evidence>
<evidence type="ECO:0000313" key="2">
    <source>
        <dbReference type="Proteomes" id="UP000006503"/>
    </source>
</evidence>
<protein>
    <submittedName>
        <fullName evidence="1">Uncharacterized protein</fullName>
    </submittedName>
</protein>
<dbReference type="AlphaFoldDB" id="I7ATB3"/>
<sequence length="325" mass="33590">MISAGFLPTVSRPRAIITGRHAVAVRIACLGLAHLLAGLTVTGSRPFDTCAVHRCPGFVSGLGPLGVVAAERGALSGTVQLAAVLLTAARIAVWHPVAVGGIVLPFVLVVGDAVVDVEVVVAVDVNVDVIVVPVAIAPQRGDDRHAGTEGQAGHQRGTGVVHGRRRVIHRRRGRVGPRTIGGGRVIAGHIHHLRVGRRDDDGGGRAAGRCPLGATAACGWRRCRCGLHGDVLVLAALQIAGGLRLVAQTLHAAHDIIGLGEESIAQALHPDRVLAKRCQHLREGHQCLYARVPGLLGHLPDRIVAGGPGVGLGPGHGFIDLPRVG</sequence>
<accession>I7ATB3</accession>
<proteinExistence type="predicted"/>
<name>I7ATB3_PSEPT</name>
<gene>
    <name evidence="1" type="ordered locus">T1E_0001</name>
</gene>
<reference evidence="2" key="1">
    <citation type="journal article" date="2013" name="Microb. Biotechnol.">
        <title>Metabolic potential of the organic-solvent tolerant Pseudomonas putida DOT-T1E deduced from its annotated genome.</title>
        <authorList>
            <person name="Udaondo Z."/>
            <person name="Molina L."/>
            <person name="Daniels C."/>
            <person name="Gomez M.J."/>
            <person name="Molina-Henares M.A."/>
            <person name="Matilla M.A."/>
            <person name="Roca A."/>
            <person name="Fernandez M."/>
            <person name="Duque E."/>
            <person name="Segura A."/>
            <person name="Ramos J.L."/>
        </authorList>
    </citation>
    <scope>NUCLEOTIDE SEQUENCE [LARGE SCALE GENOMIC DNA]</scope>
    <source>
        <strain evidence="2">DOT-T1E</strain>
    </source>
</reference>